<feature type="signal peptide" evidence="1">
    <location>
        <begin position="1"/>
        <end position="31"/>
    </location>
</feature>
<dbReference type="EMBL" id="ML213504">
    <property type="protein sequence ID" value="TFK56157.1"/>
    <property type="molecule type" value="Genomic_DNA"/>
</dbReference>
<reference evidence="2 3" key="1">
    <citation type="journal article" date="2019" name="Nat. Ecol. Evol.">
        <title>Megaphylogeny resolves global patterns of mushroom evolution.</title>
        <authorList>
            <person name="Varga T."/>
            <person name="Krizsan K."/>
            <person name="Foldi C."/>
            <person name="Dima B."/>
            <person name="Sanchez-Garcia M."/>
            <person name="Sanchez-Ramirez S."/>
            <person name="Szollosi G.J."/>
            <person name="Szarkandi J.G."/>
            <person name="Papp V."/>
            <person name="Albert L."/>
            <person name="Andreopoulos W."/>
            <person name="Angelini C."/>
            <person name="Antonin V."/>
            <person name="Barry K.W."/>
            <person name="Bougher N.L."/>
            <person name="Buchanan P."/>
            <person name="Buyck B."/>
            <person name="Bense V."/>
            <person name="Catcheside P."/>
            <person name="Chovatia M."/>
            <person name="Cooper J."/>
            <person name="Damon W."/>
            <person name="Desjardin D."/>
            <person name="Finy P."/>
            <person name="Geml J."/>
            <person name="Haridas S."/>
            <person name="Hughes K."/>
            <person name="Justo A."/>
            <person name="Karasinski D."/>
            <person name="Kautmanova I."/>
            <person name="Kiss B."/>
            <person name="Kocsube S."/>
            <person name="Kotiranta H."/>
            <person name="LaButti K.M."/>
            <person name="Lechner B.E."/>
            <person name="Liimatainen K."/>
            <person name="Lipzen A."/>
            <person name="Lukacs Z."/>
            <person name="Mihaltcheva S."/>
            <person name="Morgado L.N."/>
            <person name="Niskanen T."/>
            <person name="Noordeloos M.E."/>
            <person name="Ohm R.A."/>
            <person name="Ortiz-Santana B."/>
            <person name="Ovrebo C."/>
            <person name="Racz N."/>
            <person name="Riley R."/>
            <person name="Savchenko A."/>
            <person name="Shiryaev A."/>
            <person name="Soop K."/>
            <person name="Spirin V."/>
            <person name="Szebenyi C."/>
            <person name="Tomsovsky M."/>
            <person name="Tulloss R.E."/>
            <person name="Uehling J."/>
            <person name="Grigoriev I.V."/>
            <person name="Vagvolgyi C."/>
            <person name="Papp T."/>
            <person name="Martin F.M."/>
            <person name="Miettinen O."/>
            <person name="Hibbett D.S."/>
            <person name="Nagy L.G."/>
        </authorList>
    </citation>
    <scope>NUCLEOTIDE SEQUENCE [LARGE SCALE GENOMIC DNA]</scope>
    <source>
        <strain evidence="2 3">OMC1185</strain>
    </source>
</reference>
<feature type="chain" id="PRO_5022909035" description="Secreted protein" evidence="1">
    <location>
        <begin position="32"/>
        <end position="70"/>
    </location>
</feature>
<gene>
    <name evidence="2" type="ORF">OE88DRAFT_1652782</name>
</gene>
<keyword evidence="3" id="KW-1185">Reference proteome</keyword>
<organism evidence="2 3">
    <name type="scientific">Heliocybe sulcata</name>
    <dbReference type="NCBI Taxonomy" id="5364"/>
    <lineage>
        <taxon>Eukaryota</taxon>
        <taxon>Fungi</taxon>
        <taxon>Dikarya</taxon>
        <taxon>Basidiomycota</taxon>
        <taxon>Agaricomycotina</taxon>
        <taxon>Agaricomycetes</taxon>
        <taxon>Gloeophyllales</taxon>
        <taxon>Gloeophyllaceae</taxon>
        <taxon>Heliocybe</taxon>
    </lineage>
</organism>
<evidence type="ECO:0000313" key="2">
    <source>
        <dbReference type="EMBL" id="TFK56157.1"/>
    </source>
</evidence>
<proteinExistence type="predicted"/>
<keyword evidence="1" id="KW-0732">Signal</keyword>
<accession>A0A5C3NGV2</accession>
<name>A0A5C3NGV2_9AGAM</name>
<evidence type="ECO:0008006" key="4">
    <source>
        <dbReference type="Google" id="ProtNLM"/>
    </source>
</evidence>
<sequence>MGKPRGPSFPGDPSLLRALWLLQLWLETVRRIDCDGGLRLVMLPRSSQVRKCARRDFMTHTLDVGTELNC</sequence>
<dbReference type="AlphaFoldDB" id="A0A5C3NGV2"/>
<protein>
    <recommendedName>
        <fullName evidence="4">Secreted protein</fullName>
    </recommendedName>
</protein>
<evidence type="ECO:0000256" key="1">
    <source>
        <dbReference type="SAM" id="SignalP"/>
    </source>
</evidence>
<dbReference type="Proteomes" id="UP000305948">
    <property type="component" value="Unassembled WGS sequence"/>
</dbReference>
<evidence type="ECO:0000313" key="3">
    <source>
        <dbReference type="Proteomes" id="UP000305948"/>
    </source>
</evidence>